<organism evidence="1 2">
    <name type="scientific">Ambrosiozyma monospora</name>
    <name type="common">Yeast</name>
    <name type="synonym">Endomycopsis monosporus</name>
    <dbReference type="NCBI Taxonomy" id="43982"/>
    <lineage>
        <taxon>Eukaryota</taxon>
        <taxon>Fungi</taxon>
        <taxon>Dikarya</taxon>
        <taxon>Ascomycota</taxon>
        <taxon>Saccharomycotina</taxon>
        <taxon>Pichiomycetes</taxon>
        <taxon>Pichiales</taxon>
        <taxon>Pichiaceae</taxon>
        <taxon>Ambrosiozyma</taxon>
    </lineage>
</organism>
<name>A0ACB5SX66_AMBMO</name>
<dbReference type="EMBL" id="BSXS01001197">
    <property type="protein sequence ID" value="GME75396.1"/>
    <property type="molecule type" value="Genomic_DNA"/>
</dbReference>
<keyword evidence="2" id="KW-1185">Reference proteome</keyword>
<reference evidence="1" key="1">
    <citation type="submission" date="2023-04" db="EMBL/GenBank/DDBJ databases">
        <title>Ambrosiozyma monospora NBRC 10751.</title>
        <authorList>
            <person name="Ichikawa N."/>
            <person name="Sato H."/>
            <person name="Tonouchi N."/>
        </authorList>
    </citation>
    <scope>NUCLEOTIDE SEQUENCE</scope>
    <source>
        <strain evidence="1">NBRC 10751</strain>
    </source>
</reference>
<proteinExistence type="predicted"/>
<comment type="caution">
    <text evidence="1">The sequence shown here is derived from an EMBL/GenBank/DDBJ whole genome shotgun (WGS) entry which is preliminary data.</text>
</comment>
<evidence type="ECO:0000313" key="1">
    <source>
        <dbReference type="EMBL" id="GME75396.1"/>
    </source>
</evidence>
<gene>
    <name evidence="1" type="ORF">Amon02_000214200</name>
</gene>
<protein>
    <submittedName>
        <fullName evidence="1">Unnamed protein product</fullName>
    </submittedName>
</protein>
<sequence>MSDVKTSVIVLANTILGTGLLSIPYAIKSDGLTLGIILVVASACTSAFGLYCLAVAAKFAVPGHASFFALSKLTVPQLGIVFDLAIAVKCFGVACSYLIVIGDLMPQIVTSLVDSEFLQDHDYLASRTLWITVFLIIILPLVYKRNLDSLRTASLIALASVVYLVILVIVHFVHILFGGKENIIKGDIHYFKPASLPAVLSAFPILVFGFTCHQNQFSVINELGDRSQSNINKIISLTIGSACILYVVVGVSGYLTFGDNVAGNIITMYPDSVTTTIGRIAIVILVALSYPLQSNPARQSFNHVAYYIHESNLARSVRSLRKSISRSASVSTFSSNTSSVVDERRSLINIRQQAQLQQQLQQQLQENVFLEPENNETPFIDDTDVVREEIQESGAGEKYVELTNTKLIVITTIIVILSYLISISVDSLARVLAIVGATGSTSISFILPGFFTYKLLGSDGTLLSYKDRIIKYSALALSIWGFVVMFVCLTATLFLDH</sequence>
<accession>A0ACB5SX66</accession>
<evidence type="ECO:0000313" key="2">
    <source>
        <dbReference type="Proteomes" id="UP001165064"/>
    </source>
</evidence>
<dbReference type="Proteomes" id="UP001165064">
    <property type="component" value="Unassembled WGS sequence"/>
</dbReference>